<organism evidence="13 14">
    <name type="scientific">Petrimonas mucosa</name>
    <dbReference type="NCBI Taxonomy" id="1642646"/>
    <lineage>
        <taxon>Bacteria</taxon>
        <taxon>Pseudomonadati</taxon>
        <taxon>Bacteroidota</taxon>
        <taxon>Bacteroidia</taxon>
        <taxon>Bacteroidales</taxon>
        <taxon>Dysgonomonadaceae</taxon>
        <taxon>Petrimonas</taxon>
    </lineage>
</organism>
<dbReference type="GO" id="GO:0005886">
    <property type="term" value="C:plasma membrane"/>
    <property type="evidence" value="ECO:0007669"/>
    <property type="project" value="UniProtKB-SubCell"/>
</dbReference>
<evidence type="ECO:0000256" key="11">
    <source>
        <dbReference type="HAMAP-Rule" id="MF_00664"/>
    </source>
</evidence>
<feature type="transmembrane region" description="Helical" evidence="12">
    <location>
        <begin position="12"/>
        <end position="29"/>
    </location>
</feature>
<dbReference type="EC" id="4.1.1.65" evidence="11"/>
<evidence type="ECO:0000313" key="13">
    <source>
        <dbReference type="EMBL" id="SCM59447.1"/>
    </source>
</evidence>
<evidence type="ECO:0000256" key="1">
    <source>
        <dbReference type="ARBA" id="ARBA00022475"/>
    </source>
</evidence>
<dbReference type="HAMAP" id="MF_00664">
    <property type="entry name" value="PS_decarb_PSD_A"/>
    <property type="match status" value="1"/>
</dbReference>
<comment type="subunit">
    <text evidence="11">Heterodimer of a large membrane-associated beta subunit and a small pyruvoyl-containing alpha subunit.</text>
</comment>
<dbReference type="KEGG" id="pmuc:ING2E5A_2651"/>
<dbReference type="Pfam" id="PF02666">
    <property type="entry name" value="PS_Dcarbxylase"/>
    <property type="match status" value="1"/>
</dbReference>
<evidence type="ECO:0000256" key="9">
    <source>
        <dbReference type="ARBA" id="ARBA00023264"/>
    </source>
</evidence>
<accession>A0A1G4GA98</accession>
<dbReference type="AlphaFoldDB" id="A0A1G4GA98"/>
<feature type="chain" id="PRO_5023531241" description="Phosphatidylserine decarboxylase beta chain" evidence="11">
    <location>
        <begin position="1"/>
        <end position="187"/>
    </location>
</feature>
<keyword evidence="12" id="KW-1133">Transmembrane helix</keyword>
<evidence type="ECO:0000256" key="8">
    <source>
        <dbReference type="ARBA" id="ARBA00023239"/>
    </source>
</evidence>
<feature type="site" description="Cleavage (non-hydrolytic); by autocatalysis" evidence="11">
    <location>
        <begin position="187"/>
        <end position="188"/>
    </location>
</feature>
<keyword evidence="6 11" id="KW-0865">Zymogen</keyword>
<evidence type="ECO:0000256" key="12">
    <source>
        <dbReference type="SAM" id="Phobius"/>
    </source>
</evidence>
<comment type="function">
    <text evidence="11">Catalyzes the formation of phosphatidylethanolamine (PtdEtn) from phosphatidylserine (PtdSer).</text>
</comment>
<dbReference type="InterPro" id="IPR033175">
    <property type="entry name" value="PSD-A"/>
</dbReference>
<comment type="subcellular location">
    <subcellularLocation>
        <location evidence="11">Cell membrane</location>
        <topology evidence="11">Peripheral membrane protein</topology>
    </subcellularLocation>
</comment>
<evidence type="ECO:0000256" key="3">
    <source>
        <dbReference type="ARBA" id="ARBA00022793"/>
    </source>
</evidence>
<evidence type="ECO:0000313" key="14">
    <source>
        <dbReference type="Proteomes" id="UP000178485"/>
    </source>
</evidence>
<dbReference type="STRING" id="1642646.ING2E5A_2651"/>
<comment type="cofactor">
    <cofactor evidence="11">
        <name>pyruvate</name>
        <dbReference type="ChEBI" id="CHEBI:15361"/>
    </cofactor>
    <text evidence="11">Binds 1 pyruvoyl group covalently per subunit.</text>
</comment>
<dbReference type="Proteomes" id="UP000178485">
    <property type="component" value="Chromosome i"/>
</dbReference>
<gene>
    <name evidence="11 13" type="primary">psd</name>
    <name evidence="13" type="ORF">ING2E5A_2651</name>
</gene>
<dbReference type="NCBIfam" id="NF003678">
    <property type="entry name" value="PRK05305.1-2"/>
    <property type="match status" value="1"/>
</dbReference>
<protein>
    <recommendedName>
        <fullName evidence="11">Phosphatidylserine decarboxylase proenzyme</fullName>
        <ecNumber evidence="11">4.1.1.65</ecNumber>
    </recommendedName>
    <component>
        <recommendedName>
            <fullName evidence="11">Phosphatidylserine decarboxylase alpha chain</fullName>
        </recommendedName>
    </component>
    <component>
        <recommendedName>
            <fullName evidence="11">Phosphatidylserine decarboxylase beta chain</fullName>
        </recommendedName>
    </component>
</protein>
<dbReference type="RefSeq" id="WP_071137736.1">
    <property type="nucleotide sequence ID" value="NZ_LT608328.1"/>
</dbReference>
<comment type="similarity">
    <text evidence="11">Belongs to the phosphatidylserine decarboxylase family. PSD-A subfamily.</text>
</comment>
<keyword evidence="4 11" id="KW-0443">Lipid metabolism</keyword>
<reference evidence="13 14" key="1">
    <citation type="submission" date="2016-08" db="EMBL/GenBank/DDBJ databases">
        <authorList>
            <person name="Seilhamer J.J."/>
        </authorList>
    </citation>
    <scope>NUCLEOTIDE SEQUENCE [LARGE SCALE GENOMIC DNA]</scope>
    <source>
        <strain evidence="13">ING2-E5A</strain>
    </source>
</reference>
<evidence type="ECO:0000256" key="7">
    <source>
        <dbReference type="ARBA" id="ARBA00023209"/>
    </source>
</evidence>
<keyword evidence="1 11" id="KW-1003">Cell membrane</keyword>
<dbReference type="InterPro" id="IPR003817">
    <property type="entry name" value="PS_Dcarbxylase"/>
</dbReference>
<keyword evidence="10 11" id="KW-0670">Pyruvate</keyword>
<evidence type="ECO:0000256" key="6">
    <source>
        <dbReference type="ARBA" id="ARBA00023145"/>
    </source>
</evidence>
<feature type="modified residue" description="Pyruvic acid (Ser); by autocatalysis" evidence="11">
    <location>
        <position position="188"/>
    </location>
</feature>
<proteinExistence type="inferred from homology"/>
<dbReference type="UniPathway" id="UPA00558">
    <property type="reaction ID" value="UER00616"/>
</dbReference>
<comment type="PTM">
    <text evidence="11">Is synthesized initially as an inactive proenzyme. Formation of the active enzyme involves a self-maturation process in which the active site pyruvoyl group is generated from an internal serine residue via an autocatalytic post-translational modification. Two non-identical subunits are generated from the proenzyme in this reaction, and the pyruvate is formed at the N-terminus of the alpha chain, which is derived from the carboxyl end of the proenzyme. The post-translation cleavage follows an unusual pathway, termed non-hydrolytic serinolysis, in which the side chain hydroxyl group of the serine supplies its oxygen atom to form the C-terminus of the beta chain, while the remainder of the serine residue undergoes an oxidative deamination to produce ammonia and the pyruvoyl prosthetic group on the alpha chain.</text>
</comment>
<comment type="pathway">
    <text evidence="11">Phospholipid metabolism; phosphatidylethanolamine biosynthesis; phosphatidylethanolamine from CDP-diacylglycerol: step 2/2.</text>
</comment>
<keyword evidence="8 11" id="KW-0456">Lyase</keyword>
<keyword evidence="12" id="KW-0812">Transmembrane</keyword>
<keyword evidence="14" id="KW-1185">Reference proteome</keyword>
<evidence type="ECO:0000256" key="10">
    <source>
        <dbReference type="ARBA" id="ARBA00023317"/>
    </source>
</evidence>
<dbReference type="GO" id="GO:0004609">
    <property type="term" value="F:phosphatidylserine decarboxylase activity"/>
    <property type="evidence" value="ECO:0007669"/>
    <property type="project" value="UniProtKB-UniRule"/>
</dbReference>
<dbReference type="GO" id="GO:0006646">
    <property type="term" value="P:phosphatidylethanolamine biosynthetic process"/>
    <property type="evidence" value="ECO:0007669"/>
    <property type="project" value="UniProtKB-UniRule"/>
</dbReference>
<keyword evidence="2 11" id="KW-0444">Lipid biosynthesis</keyword>
<dbReference type="PANTHER" id="PTHR35809">
    <property type="entry name" value="ARCHAETIDYLSERINE DECARBOXYLASE PROENZYME-RELATED"/>
    <property type="match status" value="1"/>
</dbReference>
<sequence>MLIHKEGRKTLLLTTIILVLLNGLMFRFFPESLVTFILLFVSVVVYALMLNFFKKPSRVYEGDLLGYVNAPADGKIVVIEKTFEKDFFNEERIQISIFMSFFNAHSNWIPVTGKVVHYSHQEGNFHAAFLPKSSHENERSNIIIETPDGHRVLTRQIAGAVARRIVTYVREGEFYHIGDRLGFIKLGSRMDLFLPLDSEILVQIGDEVRANESLLARLPQREESHEKRDS</sequence>
<keyword evidence="3 11" id="KW-0210">Decarboxylase</keyword>
<evidence type="ECO:0000256" key="5">
    <source>
        <dbReference type="ARBA" id="ARBA00023136"/>
    </source>
</evidence>
<keyword evidence="7 11" id="KW-0594">Phospholipid biosynthesis</keyword>
<feature type="transmembrane region" description="Helical" evidence="12">
    <location>
        <begin position="35"/>
        <end position="53"/>
    </location>
</feature>
<comment type="catalytic activity">
    <reaction evidence="11">
        <text>a 1,2-diacyl-sn-glycero-3-phospho-L-serine + H(+) = a 1,2-diacyl-sn-glycero-3-phosphoethanolamine + CO2</text>
        <dbReference type="Rhea" id="RHEA:20828"/>
        <dbReference type="ChEBI" id="CHEBI:15378"/>
        <dbReference type="ChEBI" id="CHEBI:16526"/>
        <dbReference type="ChEBI" id="CHEBI:57262"/>
        <dbReference type="ChEBI" id="CHEBI:64612"/>
        <dbReference type="EC" id="4.1.1.65"/>
    </reaction>
</comment>
<keyword evidence="9 11" id="KW-1208">Phospholipid metabolism</keyword>
<keyword evidence="5 11" id="KW-0472">Membrane</keyword>
<evidence type="ECO:0000256" key="2">
    <source>
        <dbReference type="ARBA" id="ARBA00022516"/>
    </source>
</evidence>
<evidence type="ECO:0000256" key="4">
    <source>
        <dbReference type="ARBA" id="ARBA00023098"/>
    </source>
</evidence>
<dbReference type="EMBL" id="LT608328">
    <property type="protein sequence ID" value="SCM59447.1"/>
    <property type="molecule type" value="Genomic_DNA"/>
</dbReference>
<dbReference type="PANTHER" id="PTHR35809:SF1">
    <property type="entry name" value="ARCHAETIDYLSERINE DECARBOXYLASE PROENZYME-RELATED"/>
    <property type="match status" value="1"/>
</dbReference>
<feature type="chain" id="PRO_5023531240" description="Phosphatidylserine decarboxylase alpha chain" evidence="11">
    <location>
        <begin position="188"/>
        <end position="230"/>
    </location>
</feature>
<name>A0A1G4GA98_9BACT</name>
<feature type="active site" description="Schiff-base intermediate with substrate; via pyruvic acid" evidence="11">
    <location>
        <position position="188"/>
    </location>
</feature>